<sequence>MTTSDNRRELADWEHAFLQQEQLPDSYGVSARKWFTPLVSHLILRQNGADAPLVVGLNGCQGSGKTTLSKYLVAALAMHGVPAVCLSLDDVYLPKSERERLAEAVHPLLITRGVPGTHEVPLLIDTINALCDRELAETVVLPRFDKASDDRAPEGEWEAAGLVPRIIFIEGWCMGVRPQTQDALIDPVNSLEREEDPTGVWRRFVNRRLAQDFPPLYAQVDEWLMLRAPSFDCALRWRQEQEEKLALARGGMSEQMLSGAALERFVAHFERLTRHGLKTLPTAVDHLFTLGSDRCLDSYRGIVSSEP</sequence>
<dbReference type="SUPFAM" id="SSF52540">
    <property type="entry name" value="P-loop containing nucleoside triphosphate hydrolases"/>
    <property type="match status" value="1"/>
</dbReference>
<dbReference type="AlphaFoldDB" id="A0A918XLK8"/>
<dbReference type="Proteomes" id="UP000644693">
    <property type="component" value="Unassembled WGS sequence"/>
</dbReference>
<proteinExistence type="predicted"/>
<comment type="caution">
    <text evidence="1">The sequence shown here is derived from an EMBL/GenBank/DDBJ whole genome shotgun (WGS) entry which is preliminary data.</text>
</comment>
<dbReference type="InterPro" id="IPR027417">
    <property type="entry name" value="P-loop_NTPase"/>
</dbReference>
<reference evidence="1" key="2">
    <citation type="submission" date="2020-09" db="EMBL/GenBank/DDBJ databases">
        <authorList>
            <person name="Sun Q."/>
            <person name="Kim S."/>
        </authorList>
    </citation>
    <scope>NUCLEOTIDE SEQUENCE</scope>
    <source>
        <strain evidence="1">KCTC 23430</strain>
    </source>
</reference>
<keyword evidence="1" id="KW-0808">Transferase</keyword>
<dbReference type="RefSeq" id="WP_229802783.1">
    <property type="nucleotide sequence ID" value="NZ_BMYM01000003.1"/>
</dbReference>
<evidence type="ECO:0000313" key="2">
    <source>
        <dbReference type="Proteomes" id="UP000644693"/>
    </source>
</evidence>
<keyword evidence="1" id="KW-0418">Kinase</keyword>
<dbReference type="EMBL" id="BMYM01000003">
    <property type="protein sequence ID" value="GHD38003.1"/>
    <property type="molecule type" value="Genomic_DNA"/>
</dbReference>
<evidence type="ECO:0000313" key="1">
    <source>
        <dbReference type="EMBL" id="GHD38003.1"/>
    </source>
</evidence>
<dbReference type="Gene3D" id="3.40.50.300">
    <property type="entry name" value="P-loop containing nucleotide triphosphate hydrolases"/>
    <property type="match status" value="1"/>
</dbReference>
<organism evidence="1 2">
    <name type="scientific">Parahalioglobus pacificus</name>
    <dbReference type="NCBI Taxonomy" id="930806"/>
    <lineage>
        <taxon>Bacteria</taxon>
        <taxon>Pseudomonadati</taxon>
        <taxon>Pseudomonadota</taxon>
        <taxon>Gammaproteobacteria</taxon>
        <taxon>Cellvibrionales</taxon>
        <taxon>Halieaceae</taxon>
        <taxon>Parahalioglobus</taxon>
    </lineage>
</organism>
<keyword evidence="2" id="KW-1185">Reference proteome</keyword>
<accession>A0A918XLK8</accession>
<dbReference type="GO" id="GO:0016301">
    <property type="term" value="F:kinase activity"/>
    <property type="evidence" value="ECO:0007669"/>
    <property type="project" value="UniProtKB-KW"/>
</dbReference>
<gene>
    <name evidence="1" type="ORF">GCM10007053_27890</name>
</gene>
<name>A0A918XLK8_9GAMM</name>
<reference evidence="1" key="1">
    <citation type="journal article" date="2014" name="Int. J. Syst. Evol. Microbiol.">
        <title>Complete genome sequence of Corynebacterium casei LMG S-19264T (=DSM 44701T), isolated from a smear-ripened cheese.</title>
        <authorList>
            <consortium name="US DOE Joint Genome Institute (JGI-PGF)"/>
            <person name="Walter F."/>
            <person name="Albersmeier A."/>
            <person name="Kalinowski J."/>
            <person name="Ruckert C."/>
        </authorList>
    </citation>
    <scope>NUCLEOTIDE SEQUENCE</scope>
    <source>
        <strain evidence="1">KCTC 23430</strain>
    </source>
</reference>
<protein>
    <submittedName>
        <fullName evidence="1">Kinase</fullName>
    </submittedName>
</protein>